<sequence length="423" mass="46637">MMDIITSLGLGPIIVVFACCAAVLQIVTGKIKFDRLFDKVFFVGCVFVSISGFFLVRDVDFVERGQSMLGTAMLGMMAFASFSFFREEGDCLKTLKLLVISGIPVCLYAFYQWIFGISAWEERYILTGLSKVLYSFYVLDGIDQMRPFSTMNTHTSLGAIGGTLFLVCFLILPKARMLFHVRRAKWFFYAVVGLLYLGTCLIAQNRTSYILPPLGLALSLMFLRGNRIMLFYAFLFMTATVVVVKSEWIYNNINVWSQSFEATAIGEKFGTLGTYQARLSSFMLLTEADNWTPFGLDPKVRPFTHDLITQSLVTVGYIPLGVCLALLGGVIAWWHSSCLKVKDASSRKLLVYLTAIIVALGVSGLAYGNLLFVAPVNSVLGLLLGLGMVEIRKSKVSSQVPVGEMDSSSERQSAGAPGEQVSA</sequence>
<evidence type="ECO:0000313" key="3">
    <source>
        <dbReference type="EMBL" id="MBB5350808.1"/>
    </source>
</evidence>
<dbReference type="RefSeq" id="WP_184016420.1">
    <property type="nucleotide sequence ID" value="NZ_JACHFD010000004.1"/>
</dbReference>
<accession>A0A840V7U4</accession>
<feature type="transmembrane region" description="Helical" evidence="2">
    <location>
        <begin position="349"/>
        <end position="366"/>
    </location>
</feature>
<feature type="transmembrane region" description="Helical" evidence="2">
    <location>
        <begin position="155"/>
        <end position="172"/>
    </location>
</feature>
<feature type="transmembrane region" description="Helical" evidence="2">
    <location>
        <begin position="68"/>
        <end position="85"/>
    </location>
</feature>
<keyword evidence="2" id="KW-0472">Membrane</keyword>
<dbReference type="EMBL" id="JACHFD010000004">
    <property type="protein sequence ID" value="MBB5350808.1"/>
    <property type="molecule type" value="Genomic_DNA"/>
</dbReference>
<feature type="transmembrane region" description="Helical" evidence="2">
    <location>
        <begin position="6"/>
        <end position="24"/>
    </location>
</feature>
<dbReference type="AlphaFoldDB" id="A0A840V7U4"/>
<feature type="region of interest" description="Disordered" evidence="1">
    <location>
        <begin position="400"/>
        <end position="423"/>
    </location>
</feature>
<feature type="transmembrane region" description="Helical" evidence="2">
    <location>
        <begin position="317"/>
        <end position="337"/>
    </location>
</feature>
<keyword evidence="4" id="KW-1185">Reference proteome</keyword>
<proteinExistence type="predicted"/>
<evidence type="ECO:0000256" key="1">
    <source>
        <dbReference type="SAM" id="MobiDB-lite"/>
    </source>
</evidence>
<protein>
    <submittedName>
        <fullName evidence="3">Uncharacterized protein</fullName>
    </submittedName>
</protein>
<feature type="transmembrane region" description="Helical" evidence="2">
    <location>
        <begin position="97"/>
        <end position="120"/>
    </location>
</feature>
<name>A0A840V7U4_9BACT</name>
<evidence type="ECO:0000256" key="2">
    <source>
        <dbReference type="SAM" id="Phobius"/>
    </source>
</evidence>
<dbReference type="Proteomes" id="UP000557717">
    <property type="component" value="Unassembled WGS sequence"/>
</dbReference>
<keyword evidence="2" id="KW-0812">Transmembrane</keyword>
<organism evidence="3 4">
    <name type="scientific">Haloferula luteola</name>
    <dbReference type="NCBI Taxonomy" id="595692"/>
    <lineage>
        <taxon>Bacteria</taxon>
        <taxon>Pseudomonadati</taxon>
        <taxon>Verrucomicrobiota</taxon>
        <taxon>Verrucomicrobiia</taxon>
        <taxon>Verrucomicrobiales</taxon>
        <taxon>Verrucomicrobiaceae</taxon>
        <taxon>Haloferula</taxon>
    </lineage>
</organism>
<keyword evidence="2" id="KW-1133">Transmembrane helix</keyword>
<feature type="transmembrane region" description="Helical" evidence="2">
    <location>
        <begin position="230"/>
        <end position="250"/>
    </location>
</feature>
<evidence type="ECO:0000313" key="4">
    <source>
        <dbReference type="Proteomes" id="UP000557717"/>
    </source>
</evidence>
<comment type="caution">
    <text evidence="3">The sequence shown here is derived from an EMBL/GenBank/DDBJ whole genome shotgun (WGS) entry which is preliminary data.</text>
</comment>
<gene>
    <name evidence="3" type="ORF">HNR46_001042</name>
</gene>
<feature type="transmembrane region" description="Helical" evidence="2">
    <location>
        <begin position="184"/>
        <end position="202"/>
    </location>
</feature>
<feature type="transmembrane region" description="Helical" evidence="2">
    <location>
        <begin position="36"/>
        <end position="56"/>
    </location>
</feature>
<reference evidence="3 4" key="1">
    <citation type="submission" date="2020-08" db="EMBL/GenBank/DDBJ databases">
        <title>Genomic Encyclopedia of Type Strains, Phase IV (KMG-IV): sequencing the most valuable type-strain genomes for metagenomic binning, comparative biology and taxonomic classification.</title>
        <authorList>
            <person name="Goeker M."/>
        </authorList>
    </citation>
    <scope>NUCLEOTIDE SEQUENCE [LARGE SCALE GENOMIC DNA]</scope>
    <source>
        <strain evidence="3 4">YC6886</strain>
    </source>
</reference>